<dbReference type="EMBL" id="AXCM01000766">
    <property type="status" value="NOT_ANNOTATED_CDS"/>
    <property type="molecule type" value="Genomic_DNA"/>
</dbReference>
<name>A0A182MJV5_9DIPT</name>
<keyword evidence="2" id="KW-1185">Reference proteome</keyword>
<organism evidence="1 2">
    <name type="scientific">Anopheles culicifacies</name>
    <dbReference type="NCBI Taxonomy" id="139723"/>
    <lineage>
        <taxon>Eukaryota</taxon>
        <taxon>Metazoa</taxon>
        <taxon>Ecdysozoa</taxon>
        <taxon>Arthropoda</taxon>
        <taxon>Hexapoda</taxon>
        <taxon>Insecta</taxon>
        <taxon>Pterygota</taxon>
        <taxon>Neoptera</taxon>
        <taxon>Endopterygota</taxon>
        <taxon>Diptera</taxon>
        <taxon>Nematocera</taxon>
        <taxon>Culicoidea</taxon>
        <taxon>Culicidae</taxon>
        <taxon>Anophelinae</taxon>
        <taxon>Anopheles</taxon>
        <taxon>culicifacies species complex</taxon>
    </lineage>
</organism>
<sequence length="186" mass="20759">MIDRGVMLTSNTHRIASVEHIANPKNSEQSFTHRDKQAREELVCASGQAFECGNDPVSFLTDYCFSTVAAPAPIGDTVQEQEIAHHSYEATSMLETRSVETAPKRLTARVVRQRDINLDNVDSTKTSTDSINSANSPFTADTHMINSLTWFDTRKYLSPGRICIEAQEMSRIVILLKKDVAKGRQK</sequence>
<dbReference type="AlphaFoldDB" id="A0A182MJV5"/>
<protein>
    <submittedName>
        <fullName evidence="1">Uncharacterized protein</fullName>
    </submittedName>
</protein>
<dbReference type="EMBL" id="AXCM01000765">
    <property type="status" value="NOT_ANNOTATED_CDS"/>
    <property type="molecule type" value="Genomic_DNA"/>
</dbReference>
<reference evidence="2" key="1">
    <citation type="submission" date="2013-09" db="EMBL/GenBank/DDBJ databases">
        <title>The Genome Sequence of Anopheles culicifacies species A.</title>
        <authorList>
            <consortium name="The Broad Institute Genomics Platform"/>
            <person name="Neafsey D.E."/>
            <person name="Besansky N."/>
            <person name="Howell P."/>
            <person name="Walton C."/>
            <person name="Young S.K."/>
            <person name="Zeng Q."/>
            <person name="Gargeya S."/>
            <person name="Fitzgerald M."/>
            <person name="Haas B."/>
            <person name="Abouelleil A."/>
            <person name="Allen A.W."/>
            <person name="Alvarado L."/>
            <person name="Arachchi H.M."/>
            <person name="Berlin A.M."/>
            <person name="Chapman S.B."/>
            <person name="Gainer-Dewar J."/>
            <person name="Goldberg J."/>
            <person name="Griggs A."/>
            <person name="Gujja S."/>
            <person name="Hansen M."/>
            <person name="Howarth C."/>
            <person name="Imamovic A."/>
            <person name="Ireland A."/>
            <person name="Larimer J."/>
            <person name="McCowan C."/>
            <person name="Murphy C."/>
            <person name="Pearson M."/>
            <person name="Poon T.W."/>
            <person name="Priest M."/>
            <person name="Roberts A."/>
            <person name="Saif S."/>
            <person name="Shea T."/>
            <person name="Sisk P."/>
            <person name="Sykes S."/>
            <person name="Wortman J."/>
            <person name="Nusbaum C."/>
            <person name="Birren B."/>
        </authorList>
    </citation>
    <scope>NUCLEOTIDE SEQUENCE [LARGE SCALE GENOMIC DNA]</scope>
    <source>
        <strain evidence="2">A-37</strain>
    </source>
</reference>
<evidence type="ECO:0000313" key="2">
    <source>
        <dbReference type="Proteomes" id="UP000075883"/>
    </source>
</evidence>
<evidence type="ECO:0000313" key="1">
    <source>
        <dbReference type="EnsemblMetazoa" id="ACUA020051-PA"/>
    </source>
</evidence>
<dbReference type="EnsemblMetazoa" id="ACUA020051-RA">
    <property type="protein sequence ID" value="ACUA020051-PA"/>
    <property type="gene ID" value="ACUA020051"/>
</dbReference>
<reference evidence="1" key="2">
    <citation type="submission" date="2020-05" db="UniProtKB">
        <authorList>
            <consortium name="EnsemblMetazoa"/>
        </authorList>
    </citation>
    <scope>IDENTIFICATION</scope>
    <source>
        <strain evidence="1">A-37</strain>
    </source>
</reference>
<accession>A0A182MJV5</accession>
<dbReference type="Proteomes" id="UP000075883">
    <property type="component" value="Unassembled WGS sequence"/>
</dbReference>
<dbReference type="VEuPathDB" id="VectorBase:ACUA020051"/>
<proteinExistence type="predicted"/>